<protein>
    <submittedName>
        <fullName evidence="1">Uncharacterized protein</fullName>
    </submittedName>
</protein>
<dbReference type="EMBL" id="MU795068">
    <property type="protein sequence ID" value="KAJ3811213.1"/>
    <property type="molecule type" value="Genomic_DNA"/>
</dbReference>
<name>A0ACC1U336_9AGAR</name>
<dbReference type="Proteomes" id="UP001163835">
    <property type="component" value="Unassembled WGS sequence"/>
</dbReference>
<organism evidence="1 2">
    <name type="scientific">Lentinula aff. lateritia</name>
    <dbReference type="NCBI Taxonomy" id="2804960"/>
    <lineage>
        <taxon>Eukaryota</taxon>
        <taxon>Fungi</taxon>
        <taxon>Dikarya</taxon>
        <taxon>Basidiomycota</taxon>
        <taxon>Agaricomycotina</taxon>
        <taxon>Agaricomycetes</taxon>
        <taxon>Agaricomycetidae</taxon>
        <taxon>Agaricales</taxon>
        <taxon>Marasmiineae</taxon>
        <taxon>Omphalotaceae</taxon>
        <taxon>Lentinula</taxon>
    </lineage>
</organism>
<comment type="caution">
    <text evidence="1">The sequence shown here is derived from an EMBL/GenBank/DDBJ whole genome shotgun (WGS) entry which is preliminary data.</text>
</comment>
<evidence type="ECO:0000313" key="1">
    <source>
        <dbReference type="EMBL" id="KAJ3811213.1"/>
    </source>
</evidence>
<evidence type="ECO:0000313" key="2">
    <source>
        <dbReference type="Proteomes" id="UP001163835"/>
    </source>
</evidence>
<keyword evidence="2" id="KW-1185">Reference proteome</keyword>
<reference evidence="1" key="1">
    <citation type="submission" date="2022-09" db="EMBL/GenBank/DDBJ databases">
        <title>A Global Phylogenomic Analysis of the Shiitake Genus Lentinula.</title>
        <authorList>
            <consortium name="DOE Joint Genome Institute"/>
            <person name="Sierra-Patev S."/>
            <person name="Min B."/>
            <person name="Naranjo-Ortiz M."/>
            <person name="Looney B."/>
            <person name="Konkel Z."/>
            <person name="Slot J.C."/>
            <person name="Sakamoto Y."/>
            <person name="Steenwyk J.L."/>
            <person name="Rokas A."/>
            <person name="Carro J."/>
            <person name="Camarero S."/>
            <person name="Ferreira P."/>
            <person name="Molpeceres G."/>
            <person name="Ruiz-Duenas F.J."/>
            <person name="Serrano A."/>
            <person name="Henrissat B."/>
            <person name="Drula E."/>
            <person name="Hughes K.W."/>
            <person name="Mata J.L."/>
            <person name="Ishikawa N.K."/>
            <person name="Vargas-Isla R."/>
            <person name="Ushijima S."/>
            <person name="Smith C.A."/>
            <person name="Ahrendt S."/>
            <person name="Andreopoulos W."/>
            <person name="He G."/>
            <person name="Labutti K."/>
            <person name="Lipzen A."/>
            <person name="Ng V."/>
            <person name="Riley R."/>
            <person name="Sandor L."/>
            <person name="Barry K."/>
            <person name="Martinez A.T."/>
            <person name="Xiao Y."/>
            <person name="Gibbons J.G."/>
            <person name="Terashima K."/>
            <person name="Grigoriev I.V."/>
            <person name="Hibbett D.S."/>
        </authorList>
    </citation>
    <scope>NUCLEOTIDE SEQUENCE</scope>
    <source>
        <strain evidence="1">TMI1499</strain>
    </source>
</reference>
<accession>A0ACC1U336</accession>
<sequence>MACFADVTKPTITSSVSDRVQIAGAAIEKVRSTSNTSEGLFSDLANISFGTSATFYSQLAEFDLIANQTTYEDAVQNYFPLAEASRPGLLDEFSPQQMNFVMKVIYYHSSSVKQMNYGLANGYAAIRAYIIYNNDTFLAYAEECWNSNQAYALTDADLSGTFALKDFPLQSSCQGITMAGGVFWETDISNPSIDGLGTGISSAKVILISLSALLAKVTGNQTYLNAAQSSAAFIHAHLFNSEGVVQDTISARQNDSCSTSGNMWPYNAGLMIEGLATLYSFTQNATIQSLLNAAIVAAVQSTVWVTDSGIIASGTQKVGDSMLARGLLVAHSHNATSTEIRTYIEAFLGVQYNAIIDLATANGTNIYTSWSGPPSEQYSASDQITALTVLIGAILLQDNSTSPNSSPITTSTLSPIRSHTTVPVGAVIGGIVGGAMEIHPQQVQNPFQSSNQRAREHVTTEELVRLLNERLQPESWDTSEMPPMYDM</sequence>
<gene>
    <name evidence="1" type="ORF">F5876DRAFT_64982</name>
</gene>
<proteinExistence type="predicted"/>